<dbReference type="Gene3D" id="3.40.630.30">
    <property type="match status" value="2"/>
</dbReference>
<comment type="similarity">
    <text evidence="2 9">Belongs to the NMT family.</text>
</comment>
<evidence type="ECO:0000313" key="12">
    <source>
        <dbReference type="EMBL" id="KXG52949.1"/>
    </source>
</evidence>
<comment type="catalytic activity">
    <reaction evidence="7 8">
        <text>N-terminal glycyl-[protein] + tetradecanoyl-CoA = N-tetradecanoylglycyl-[protein] + CoA + H(+)</text>
        <dbReference type="Rhea" id="RHEA:15521"/>
        <dbReference type="Rhea" id="RHEA-COMP:12666"/>
        <dbReference type="Rhea" id="RHEA-COMP:12667"/>
        <dbReference type="ChEBI" id="CHEBI:15378"/>
        <dbReference type="ChEBI" id="CHEBI:57287"/>
        <dbReference type="ChEBI" id="CHEBI:57385"/>
        <dbReference type="ChEBI" id="CHEBI:64723"/>
        <dbReference type="ChEBI" id="CHEBI:133050"/>
        <dbReference type="EC" id="2.3.1.97"/>
    </reaction>
</comment>
<dbReference type="AlphaFoldDB" id="A0A135LVI9"/>
<dbReference type="RefSeq" id="XP_040651484.1">
    <property type="nucleotide sequence ID" value="XM_040795918.1"/>
</dbReference>
<dbReference type="GO" id="GO:0005737">
    <property type="term" value="C:cytoplasm"/>
    <property type="evidence" value="ECO:0007669"/>
    <property type="project" value="TreeGrafter"/>
</dbReference>
<dbReference type="InterPro" id="IPR000903">
    <property type="entry name" value="NMT"/>
</dbReference>
<keyword evidence="6 8" id="KW-0012">Acyltransferase</keyword>
<reference evidence="12 13" key="1">
    <citation type="journal article" date="2016" name="BMC Genomics">
        <title>Genome sequencing and secondary metabolism of the postharvest pathogen Penicillium griseofulvum.</title>
        <authorList>
            <person name="Banani H."/>
            <person name="Marcet-Houben M."/>
            <person name="Ballester A.R."/>
            <person name="Abbruscato P."/>
            <person name="Gonzalez-Candelas L."/>
            <person name="Gabaldon T."/>
            <person name="Spadaro D."/>
        </authorList>
    </citation>
    <scope>NUCLEOTIDE SEQUENCE [LARGE SCALE GENOMIC DNA]</scope>
    <source>
        <strain evidence="12 13">PG3</strain>
    </source>
</reference>
<dbReference type="EMBL" id="LHQR01000015">
    <property type="protein sequence ID" value="KXG52949.1"/>
    <property type="molecule type" value="Genomic_DNA"/>
</dbReference>
<accession>A0A135LVI9</accession>
<keyword evidence="13" id="KW-1185">Reference proteome</keyword>
<gene>
    <name evidence="12" type="ORF">PGRI_082040</name>
</gene>
<dbReference type="InterPro" id="IPR022676">
    <property type="entry name" value="NMT_N"/>
</dbReference>
<evidence type="ECO:0000256" key="3">
    <source>
        <dbReference type="ARBA" id="ARBA00012923"/>
    </source>
</evidence>
<feature type="domain" description="Glycylpeptide N-tetradecanoyltransferase N-terminal" evidence="10">
    <location>
        <begin position="52"/>
        <end position="205"/>
    </location>
</feature>
<protein>
    <recommendedName>
        <fullName evidence="4 8">Glycylpeptide N-tetradecanoyltransferase</fullName>
        <ecNumber evidence="3 8">2.3.1.97</ecNumber>
    </recommendedName>
</protein>
<dbReference type="Proteomes" id="UP000070168">
    <property type="component" value="Unassembled WGS sequence"/>
</dbReference>
<feature type="domain" description="Glycylpeptide N-tetradecanoyltransferase C-terminal" evidence="11">
    <location>
        <begin position="221"/>
        <end position="426"/>
    </location>
</feature>
<organism evidence="12 13">
    <name type="scientific">Penicillium patulum</name>
    <name type="common">Penicillium griseofulvum</name>
    <dbReference type="NCBI Taxonomy" id="5078"/>
    <lineage>
        <taxon>Eukaryota</taxon>
        <taxon>Fungi</taxon>
        <taxon>Dikarya</taxon>
        <taxon>Ascomycota</taxon>
        <taxon>Pezizomycotina</taxon>
        <taxon>Eurotiomycetes</taxon>
        <taxon>Eurotiomycetidae</taxon>
        <taxon>Eurotiales</taxon>
        <taxon>Aspergillaceae</taxon>
        <taxon>Penicillium</taxon>
    </lineage>
</organism>
<dbReference type="Pfam" id="PF02799">
    <property type="entry name" value="NMT_C"/>
    <property type="match status" value="1"/>
</dbReference>
<evidence type="ECO:0000256" key="5">
    <source>
        <dbReference type="ARBA" id="ARBA00022679"/>
    </source>
</evidence>
<dbReference type="GO" id="GO:0004379">
    <property type="term" value="F:glycylpeptide N-tetradecanoyltransferase activity"/>
    <property type="evidence" value="ECO:0007669"/>
    <property type="project" value="UniProtKB-EC"/>
</dbReference>
<evidence type="ECO:0000256" key="4">
    <source>
        <dbReference type="ARBA" id="ARBA00022240"/>
    </source>
</evidence>
<keyword evidence="5 8" id="KW-0808">Transferase</keyword>
<evidence type="ECO:0000256" key="7">
    <source>
        <dbReference type="ARBA" id="ARBA00048276"/>
    </source>
</evidence>
<evidence type="ECO:0000256" key="2">
    <source>
        <dbReference type="ARBA" id="ARBA00009469"/>
    </source>
</evidence>
<evidence type="ECO:0000259" key="11">
    <source>
        <dbReference type="Pfam" id="PF02799"/>
    </source>
</evidence>
<dbReference type="PIRSF" id="PIRSF015892">
    <property type="entry name" value="N-myristl_transf"/>
    <property type="match status" value="1"/>
</dbReference>
<dbReference type="SUPFAM" id="SSF55729">
    <property type="entry name" value="Acyl-CoA N-acyltransferases (Nat)"/>
    <property type="match status" value="2"/>
</dbReference>
<dbReference type="InterPro" id="IPR016181">
    <property type="entry name" value="Acyl_CoA_acyltransferase"/>
</dbReference>
<dbReference type="PANTHER" id="PTHR11377:SF5">
    <property type="entry name" value="GLYCYLPEPTIDE N-TETRADECANOYLTRANSFERASE"/>
    <property type="match status" value="1"/>
</dbReference>
<dbReference type="OrthoDB" id="60315at2759"/>
<name>A0A135LVI9_PENPA</name>
<comment type="caution">
    <text evidence="12">The sequence shown here is derived from an EMBL/GenBank/DDBJ whole genome shotgun (WGS) entry which is preliminary data.</text>
</comment>
<evidence type="ECO:0000256" key="8">
    <source>
        <dbReference type="RuleBase" id="RU000586"/>
    </source>
</evidence>
<dbReference type="STRING" id="5078.A0A135LVI9"/>
<dbReference type="EC" id="2.3.1.97" evidence="3 8"/>
<sequence>MNGIGTEEPVAGPPVVDESRRVAGFNGFWGTQPVIHIQGSQEAPDGPIRLYDLEQIPKEASPLLEGFEWATLDMADERGVEELWQLLSEHYMEDGNSTFRFGYSQEFLRWALMTPGWRSGWHIGVRATQSRKLVASICGVPNKINVRGQSLLVAAINFLCIHKKLRSKRLAPLLIKEVTRRCCLDGVYQAIYTAKDVLSTPIGTCQSYHRPLNWVKLYEAGFISHSYIPSKTREAAKYRLSDKTSTPRLRAMQTGDIDAVWCLLGKYLRRFHLYPVFSREDIGHWLHATGSNTDQIIWPYVVETPGTKKITEFVSFYGVDAKVLLSFKHSNVRMASLYYYASETAFTGEENGLQERLQMLINDALILAKNAGFDVFNALALYDNSHFLERLRFRPGNGQLHYYMYNYRTSPIPGVAHHKDTGGIGLLML</sequence>
<dbReference type="PANTHER" id="PTHR11377">
    <property type="entry name" value="N-MYRISTOYL TRANSFERASE"/>
    <property type="match status" value="1"/>
</dbReference>
<evidence type="ECO:0000256" key="1">
    <source>
        <dbReference type="ARBA" id="ARBA00003900"/>
    </source>
</evidence>
<dbReference type="GeneID" id="63711218"/>
<dbReference type="InterPro" id="IPR022677">
    <property type="entry name" value="NMT_C"/>
</dbReference>
<evidence type="ECO:0000259" key="10">
    <source>
        <dbReference type="Pfam" id="PF01233"/>
    </source>
</evidence>
<evidence type="ECO:0000256" key="9">
    <source>
        <dbReference type="RuleBase" id="RU004178"/>
    </source>
</evidence>
<evidence type="ECO:0000313" key="13">
    <source>
        <dbReference type="Proteomes" id="UP000070168"/>
    </source>
</evidence>
<comment type="function">
    <text evidence="1 8">Adds a myristoyl group to the N-terminal glycine residue of certain cellular proteins.</text>
</comment>
<proteinExistence type="inferred from homology"/>
<dbReference type="Pfam" id="PF01233">
    <property type="entry name" value="NMT"/>
    <property type="match status" value="1"/>
</dbReference>
<evidence type="ECO:0000256" key="6">
    <source>
        <dbReference type="ARBA" id="ARBA00023315"/>
    </source>
</evidence>